<evidence type="ECO:0000256" key="5">
    <source>
        <dbReference type="ARBA" id="ARBA00022842"/>
    </source>
</evidence>
<reference evidence="9" key="1">
    <citation type="submission" date="2021-01" db="UniProtKB">
        <authorList>
            <consortium name="EnsemblMetazoa"/>
        </authorList>
    </citation>
    <scope>IDENTIFICATION</scope>
</reference>
<comment type="similarity">
    <text evidence="2">Belongs to the HAD-like hydrolase superfamily. CbbY/CbbZ/Gph/YieH family.</text>
</comment>
<evidence type="ECO:0000313" key="9">
    <source>
        <dbReference type="EnsemblMetazoa" id="CLYHEMP005226.1"/>
    </source>
</evidence>
<organism evidence="9 10">
    <name type="scientific">Clytia hemisphaerica</name>
    <dbReference type="NCBI Taxonomy" id="252671"/>
    <lineage>
        <taxon>Eukaryota</taxon>
        <taxon>Metazoa</taxon>
        <taxon>Cnidaria</taxon>
        <taxon>Hydrozoa</taxon>
        <taxon>Hydroidolina</taxon>
        <taxon>Leptothecata</taxon>
        <taxon>Obeliida</taxon>
        <taxon>Clytiidae</taxon>
        <taxon>Clytia</taxon>
    </lineage>
</organism>
<dbReference type="InterPro" id="IPR036412">
    <property type="entry name" value="HAD-like_sf"/>
</dbReference>
<evidence type="ECO:0000256" key="8">
    <source>
        <dbReference type="ARBA" id="ARBA00083904"/>
    </source>
</evidence>
<evidence type="ECO:0000256" key="2">
    <source>
        <dbReference type="ARBA" id="ARBA00006171"/>
    </source>
</evidence>
<dbReference type="GO" id="GO:1990738">
    <property type="term" value="F:pseudouridine 5'-phosphatase activity"/>
    <property type="evidence" value="ECO:0007669"/>
    <property type="project" value="UniProtKB-EC"/>
</dbReference>
<proteinExistence type="inferred from homology"/>
<dbReference type="Gene3D" id="1.10.150.240">
    <property type="entry name" value="Putative phosphatase, domain 2"/>
    <property type="match status" value="1"/>
</dbReference>
<comment type="cofactor">
    <cofactor evidence="1">
        <name>Mg(2+)</name>
        <dbReference type="ChEBI" id="CHEBI:18420"/>
    </cofactor>
</comment>
<dbReference type="FunFam" id="3.40.50.1000:FF:000055">
    <property type="entry name" value="Haloacid dehalogenase-like hydrolase family protein"/>
    <property type="match status" value="1"/>
</dbReference>
<dbReference type="EC" id="3.1.3.96" evidence="7"/>
<protein>
    <recommendedName>
        <fullName evidence="7">pseudouridine 5'-phosphatase</fullName>
        <ecNumber evidence="7">3.1.3.96</ecNumber>
    </recommendedName>
    <alternativeName>
        <fullName evidence="8">Pseudouridine-5'-monophosphatase</fullName>
    </alternativeName>
</protein>
<dbReference type="NCBIfam" id="TIGR01509">
    <property type="entry name" value="HAD-SF-IA-v3"/>
    <property type="match status" value="1"/>
</dbReference>
<dbReference type="PANTHER" id="PTHR18901">
    <property type="entry name" value="2-DEOXYGLUCOSE-6-PHOSPHATE PHOSPHATASE 2"/>
    <property type="match status" value="1"/>
</dbReference>
<dbReference type="Pfam" id="PF00702">
    <property type="entry name" value="Hydrolase"/>
    <property type="match status" value="1"/>
</dbReference>
<dbReference type="SFLD" id="SFLDS00003">
    <property type="entry name" value="Haloacid_Dehalogenase"/>
    <property type="match status" value="1"/>
</dbReference>
<dbReference type="InterPro" id="IPR006439">
    <property type="entry name" value="HAD-SF_hydro_IA"/>
</dbReference>
<evidence type="ECO:0000256" key="1">
    <source>
        <dbReference type="ARBA" id="ARBA00001946"/>
    </source>
</evidence>
<keyword evidence="3" id="KW-0479">Metal-binding</keyword>
<dbReference type="FunFam" id="1.10.150.240:FF:000001">
    <property type="entry name" value="Haloacid dehalogenase-like hydrolase domain"/>
    <property type="match status" value="1"/>
</dbReference>
<accession>A0A7M5UWD2</accession>
<dbReference type="GO" id="GO:0046872">
    <property type="term" value="F:metal ion binding"/>
    <property type="evidence" value="ECO:0007669"/>
    <property type="project" value="UniProtKB-KW"/>
</dbReference>
<dbReference type="Proteomes" id="UP000594262">
    <property type="component" value="Unplaced"/>
</dbReference>
<keyword evidence="4" id="KW-0378">Hydrolase</keyword>
<sequence>MENQKSDKDDKDVLPRKFTHVIFDMDGLILDTERIYTEIYDRVAEAHGGKYCWEIKVQLMGRPGKEGNRLAVELMNLPITPEQFYQEQQVHKEELFPQANVLPGADKLIRHLHKHNIPIAVASGSFHKDYLVKTTKHRELFELFPIKVFGDDPDLKRGKPFPDQFILTSSKFADSPIPENVLVFEDSSNGVLAAKAAGMGVVMVPDRRLDEKLYNNPTQVIFSLEDFKPELFGFPPYE</sequence>
<dbReference type="AlphaFoldDB" id="A0A7M5UWD2"/>
<dbReference type="Gene3D" id="3.40.50.1000">
    <property type="entry name" value="HAD superfamily/HAD-like"/>
    <property type="match status" value="1"/>
</dbReference>
<comment type="catalytic activity">
    <reaction evidence="6">
        <text>psi-UMP + H2O = pseudouridine + phosphate</text>
        <dbReference type="Rhea" id="RHEA:10944"/>
        <dbReference type="ChEBI" id="CHEBI:15377"/>
        <dbReference type="ChEBI" id="CHEBI:17802"/>
        <dbReference type="ChEBI" id="CHEBI:43474"/>
        <dbReference type="ChEBI" id="CHEBI:58380"/>
        <dbReference type="EC" id="3.1.3.96"/>
    </reaction>
</comment>
<dbReference type="RefSeq" id="XP_066930673.1">
    <property type="nucleotide sequence ID" value="XM_067074572.1"/>
</dbReference>
<keyword evidence="5" id="KW-0460">Magnesium</keyword>
<dbReference type="EnsemblMetazoa" id="CLYHEMT005226.1">
    <property type="protein sequence ID" value="CLYHEMP005226.1"/>
    <property type="gene ID" value="CLYHEMG005226"/>
</dbReference>
<dbReference type="SUPFAM" id="SSF56784">
    <property type="entry name" value="HAD-like"/>
    <property type="match status" value="1"/>
</dbReference>
<keyword evidence="10" id="KW-1185">Reference proteome</keyword>
<evidence type="ECO:0000256" key="4">
    <source>
        <dbReference type="ARBA" id="ARBA00022801"/>
    </source>
</evidence>
<dbReference type="InterPro" id="IPR023214">
    <property type="entry name" value="HAD_sf"/>
</dbReference>
<dbReference type="SFLD" id="SFLDG01129">
    <property type="entry name" value="C1.5:_HAD__Beta-PGM__Phosphata"/>
    <property type="match status" value="1"/>
</dbReference>
<evidence type="ECO:0000256" key="3">
    <source>
        <dbReference type="ARBA" id="ARBA00022723"/>
    </source>
</evidence>
<dbReference type="InterPro" id="IPR023198">
    <property type="entry name" value="PGP-like_dom2"/>
</dbReference>
<evidence type="ECO:0000256" key="7">
    <source>
        <dbReference type="ARBA" id="ARBA00066578"/>
    </source>
</evidence>
<dbReference type="GeneID" id="136818208"/>
<name>A0A7M5UWD2_9CNID</name>
<dbReference type="OrthoDB" id="40579at2759"/>
<evidence type="ECO:0000256" key="6">
    <source>
        <dbReference type="ARBA" id="ARBA00052504"/>
    </source>
</evidence>
<evidence type="ECO:0000313" key="10">
    <source>
        <dbReference type="Proteomes" id="UP000594262"/>
    </source>
</evidence>
<dbReference type="PANTHER" id="PTHR18901:SF38">
    <property type="entry name" value="PSEUDOURIDINE-5'-PHOSPHATASE"/>
    <property type="match status" value="1"/>
</dbReference>